<dbReference type="GO" id="GO:0006529">
    <property type="term" value="P:asparagine biosynthetic process"/>
    <property type="evidence" value="ECO:0007669"/>
    <property type="project" value="UniProtKB-KW"/>
</dbReference>
<proteinExistence type="predicted"/>
<dbReference type="InterPro" id="IPR029055">
    <property type="entry name" value="Ntn_hydrolases_N"/>
</dbReference>
<keyword evidence="3" id="KW-0315">Glutamine amidotransferase</keyword>
<protein>
    <recommendedName>
        <fullName evidence="4">Glutamine amidotransferase type-2 domain-containing protein</fullName>
    </recommendedName>
</protein>
<dbReference type="CDD" id="cd03766">
    <property type="entry name" value="Gn_AT_II_novel"/>
    <property type="match status" value="1"/>
</dbReference>
<dbReference type="CDD" id="cd01991">
    <property type="entry name" value="Asn_synthase_B_C"/>
    <property type="match status" value="1"/>
</dbReference>
<evidence type="ECO:0000256" key="1">
    <source>
        <dbReference type="ARBA" id="ARBA00022605"/>
    </source>
</evidence>
<dbReference type="PROSITE" id="PS51278">
    <property type="entry name" value="GATASE_TYPE_2"/>
    <property type="match status" value="1"/>
</dbReference>
<reference evidence="5 6" key="1">
    <citation type="submission" date="2024-08" db="EMBL/GenBank/DDBJ databases">
        <title>Insights into the chromosomal genome structure of Flemingia macrophylla.</title>
        <authorList>
            <person name="Ding Y."/>
            <person name="Zhao Y."/>
            <person name="Bi W."/>
            <person name="Wu M."/>
            <person name="Zhao G."/>
            <person name="Gong Y."/>
            <person name="Li W."/>
            <person name="Zhang P."/>
        </authorList>
    </citation>
    <scope>NUCLEOTIDE SEQUENCE [LARGE SCALE GENOMIC DNA]</scope>
    <source>
        <strain evidence="5">DYQJB</strain>
        <tissue evidence="5">Leaf</tissue>
    </source>
</reference>
<dbReference type="Pfam" id="PF00733">
    <property type="entry name" value="Asn_synthase"/>
    <property type="match status" value="1"/>
</dbReference>
<keyword evidence="2" id="KW-0061">Asparagine biosynthesis</keyword>
<dbReference type="PANTHER" id="PTHR45937">
    <property type="entry name" value="ASPARAGINE SYNTHETASE DOMAIN-CONTAINING PROTEIN 1"/>
    <property type="match status" value="1"/>
</dbReference>
<evidence type="ECO:0000256" key="3">
    <source>
        <dbReference type="ARBA" id="ARBA00022962"/>
    </source>
</evidence>
<dbReference type="AlphaFoldDB" id="A0ABD1N957"/>
<dbReference type="SUPFAM" id="SSF52402">
    <property type="entry name" value="Adenine nucleotide alpha hydrolases-like"/>
    <property type="match status" value="1"/>
</dbReference>
<dbReference type="SUPFAM" id="SSF56235">
    <property type="entry name" value="N-terminal nucleophile aminohydrolases (Ntn hydrolases)"/>
    <property type="match status" value="1"/>
</dbReference>
<evidence type="ECO:0000313" key="6">
    <source>
        <dbReference type="Proteomes" id="UP001603857"/>
    </source>
</evidence>
<dbReference type="Gene3D" id="3.40.50.620">
    <property type="entry name" value="HUPs"/>
    <property type="match status" value="1"/>
</dbReference>
<dbReference type="InterPro" id="IPR014729">
    <property type="entry name" value="Rossmann-like_a/b/a_fold"/>
</dbReference>
<comment type="caution">
    <text evidence="5">The sequence shown here is derived from an EMBL/GenBank/DDBJ whole genome shotgun (WGS) entry which is preliminary data.</text>
</comment>
<dbReference type="PANTHER" id="PTHR45937:SF1">
    <property type="entry name" value="ASPARAGINE SYNTHETASE DOMAIN-CONTAINING PROTEIN 1"/>
    <property type="match status" value="1"/>
</dbReference>
<keyword evidence="6" id="KW-1185">Reference proteome</keyword>
<name>A0ABD1N957_9FABA</name>
<dbReference type="InterPro" id="IPR017932">
    <property type="entry name" value="GATase_2_dom"/>
</dbReference>
<dbReference type="Gene3D" id="3.60.20.10">
    <property type="entry name" value="Glutamine Phosphoribosylpyrophosphate, subunit 1, domain 1"/>
    <property type="match status" value="1"/>
</dbReference>
<accession>A0ABD1N957</accession>
<dbReference type="EMBL" id="JBGMDY010000002">
    <property type="protein sequence ID" value="KAL2344634.1"/>
    <property type="molecule type" value="Genomic_DNA"/>
</dbReference>
<dbReference type="Proteomes" id="UP001603857">
    <property type="component" value="Unassembled WGS sequence"/>
</dbReference>
<dbReference type="Pfam" id="PF13537">
    <property type="entry name" value="GATase_7"/>
    <property type="match status" value="1"/>
</dbReference>
<evidence type="ECO:0000313" key="5">
    <source>
        <dbReference type="EMBL" id="KAL2344634.1"/>
    </source>
</evidence>
<feature type="domain" description="Glutamine amidotransferase type-2" evidence="4">
    <location>
        <begin position="2"/>
        <end position="241"/>
    </location>
</feature>
<dbReference type="InterPro" id="IPR051857">
    <property type="entry name" value="Asn_synthetase_domain"/>
</dbReference>
<organism evidence="5 6">
    <name type="scientific">Flemingia macrophylla</name>
    <dbReference type="NCBI Taxonomy" id="520843"/>
    <lineage>
        <taxon>Eukaryota</taxon>
        <taxon>Viridiplantae</taxon>
        <taxon>Streptophyta</taxon>
        <taxon>Embryophyta</taxon>
        <taxon>Tracheophyta</taxon>
        <taxon>Spermatophyta</taxon>
        <taxon>Magnoliopsida</taxon>
        <taxon>eudicotyledons</taxon>
        <taxon>Gunneridae</taxon>
        <taxon>Pentapetalae</taxon>
        <taxon>rosids</taxon>
        <taxon>fabids</taxon>
        <taxon>Fabales</taxon>
        <taxon>Fabaceae</taxon>
        <taxon>Papilionoideae</taxon>
        <taxon>50 kb inversion clade</taxon>
        <taxon>NPAAA clade</taxon>
        <taxon>indigoferoid/millettioid clade</taxon>
        <taxon>Phaseoleae</taxon>
        <taxon>Flemingia</taxon>
    </lineage>
</organism>
<gene>
    <name evidence="5" type="ORF">Fmac_005919</name>
</gene>
<evidence type="ECO:0000256" key="2">
    <source>
        <dbReference type="ARBA" id="ARBA00022888"/>
    </source>
</evidence>
<keyword evidence="1" id="KW-0028">Amino-acid biosynthesis</keyword>
<evidence type="ECO:0000259" key="4">
    <source>
        <dbReference type="PROSITE" id="PS51278"/>
    </source>
</evidence>
<dbReference type="InterPro" id="IPR001962">
    <property type="entry name" value="Asn_synthase"/>
</dbReference>
<sequence length="649" mass="71694">MCGIALIVSGIRVDTSSLPLDSASPIRETEKLSFSLDDLKASLRRRGPDSVCAKKLLLQLGQNPISSFAQHDDDDDDKVSSSETAKLHFFGATLQLRGTTALVQPLVDASRNVLVYNGEIFGGLHLASDCNDTEFLTRTLGDCCSCGFCATCHCVKCGKSSIVNVLSAIKGPWAIIYWQDSSKTLWFGRDAFGRRSLLVHWPTEDDSTFLLSSVSPVSPVQETSEYEAHNGIGCLSYWEELPCGIYSMHVDASNSSGYLLGEVKIHEYTNSMLNELIKWERISVEPSSEDLQTFCHKLSRGQQAMHLASSEAAPNETGSIQPSIPMPAHILLNALKESVLRRTSLYTIYQAVISGVRRENYVPVAILFSGGLDSMILAALLDKCLGPSYEIDLLNVSFDGQLAPDRISAKAGLNELRRVAPSRKWRLVEIDADLSDMVFGMSHVMSLINPANTYMDLNIGIALWLASGGDGWVSDATTSDNDDNHVRIKYKSNAKILLVGSGADEQCAGYGRHRTSYRRGSWLGLHEEMRLDMQRIWRRNLGRDDRCIADNGKEARFPFLDEDVIRLLLNIPLWEVANLDQPSGIGDKKILREVAELLGLYEAAVLPKRAIQFGSRIARESNRKNFGSNRAANQASAGSVRIYRKSNFC</sequence>